<dbReference type="Proteomes" id="UP000051236">
    <property type="component" value="Unassembled WGS sequence"/>
</dbReference>
<dbReference type="InterPro" id="IPR002523">
    <property type="entry name" value="MgTranspt_CorA/ZnTranspt_ZntB"/>
</dbReference>
<evidence type="ECO:0000256" key="4">
    <source>
        <dbReference type="ARBA" id="ARBA00022989"/>
    </source>
</evidence>
<dbReference type="PATRIC" id="fig|1423734.3.peg.1143"/>
<dbReference type="GO" id="GO:0016020">
    <property type="term" value="C:membrane"/>
    <property type="evidence" value="ECO:0007669"/>
    <property type="project" value="UniProtKB-SubCell"/>
</dbReference>
<dbReference type="InterPro" id="IPR047199">
    <property type="entry name" value="CorA-like"/>
</dbReference>
<sequence length="314" mass="36909">MLLAYDYDSKNKLVKQTNIKPGMWINALDPTPEEIKQLQSKTNVPLDYIYYSLDRDESARTEYDEDYKTTLVIFDVPQIKRQKNHNFTYRTTPIGLLIKDDFLITISITRKPFLDSFSDNRRALDIKNPYKGCLQIISHIISNYQRYLKDMNRVREHVENRLQVSLQNEQLYSLMGVQRGLVYFLLSLRTDRNVLETLHRVSTFKLSEATDDFLDDILIENQQAVEMAQISNTIINETTDTYSSIINNNMNQVMKFLTTYSIILTIPTLVFSFYGMNVDLPVSKYHISWIITIIISVVISLIVAFRFWQKKYFK</sequence>
<proteinExistence type="inferred from homology"/>
<comment type="caution">
    <text evidence="7">The sequence shown here is derived from an EMBL/GenBank/DDBJ whole genome shotgun (WGS) entry which is preliminary data.</text>
</comment>
<dbReference type="STRING" id="1423734.FC83_GL001130"/>
<gene>
    <name evidence="7" type="ORF">FC83_GL001130</name>
</gene>
<dbReference type="SUPFAM" id="SSF143865">
    <property type="entry name" value="CorA soluble domain-like"/>
    <property type="match status" value="1"/>
</dbReference>
<dbReference type="GO" id="GO:0046873">
    <property type="term" value="F:metal ion transmembrane transporter activity"/>
    <property type="evidence" value="ECO:0007669"/>
    <property type="project" value="InterPro"/>
</dbReference>
<organism evidence="7 8">
    <name type="scientific">Agrilactobacillus composti DSM 18527 = JCM 14202</name>
    <dbReference type="NCBI Taxonomy" id="1423734"/>
    <lineage>
        <taxon>Bacteria</taxon>
        <taxon>Bacillati</taxon>
        <taxon>Bacillota</taxon>
        <taxon>Bacilli</taxon>
        <taxon>Lactobacillales</taxon>
        <taxon>Lactobacillaceae</taxon>
        <taxon>Agrilactobacillus</taxon>
    </lineage>
</organism>
<dbReference type="AlphaFoldDB" id="A0A0R1XLK2"/>
<dbReference type="InterPro" id="IPR045861">
    <property type="entry name" value="CorA_cytoplasmic_dom"/>
</dbReference>
<accession>A0A0R1XLK2</accession>
<evidence type="ECO:0000313" key="7">
    <source>
        <dbReference type="EMBL" id="KRM31127.1"/>
    </source>
</evidence>
<name>A0A0R1XLK2_9LACO</name>
<dbReference type="InterPro" id="IPR045863">
    <property type="entry name" value="CorA_TM1_TM2"/>
</dbReference>
<evidence type="ECO:0000256" key="5">
    <source>
        <dbReference type="ARBA" id="ARBA00023136"/>
    </source>
</evidence>
<comment type="similarity">
    <text evidence="2">Belongs to the CorA metal ion transporter (MIT) (TC 1.A.35) family.</text>
</comment>
<dbReference type="Gene3D" id="1.20.58.340">
    <property type="entry name" value="Magnesium transport protein CorA, transmembrane region"/>
    <property type="match status" value="2"/>
</dbReference>
<protein>
    <submittedName>
        <fullName evidence="7">CorA-like Mg2+ transporter family protein</fullName>
    </submittedName>
</protein>
<dbReference type="CDD" id="cd12827">
    <property type="entry name" value="EcCorA_ZntB-like_u2"/>
    <property type="match status" value="1"/>
</dbReference>
<evidence type="ECO:0000256" key="1">
    <source>
        <dbReference type="ARBA" id="ARBA00004141"/>
    </source>
</evidence>
<dbReference type="PANTHER" id="PTHR47891:SF2">
    <property type="entry name" value="MAGNESIUM AND COBALT TRANSPORTER"/>
    <property type="match status" value="1"/>
</dbReference>
<dbReference type="RefSeq" id="WP_057002909.1">
    <property type="nucleotide sequence ID" value="NZ_AZGA01000084.1"/>
</dbReference>
<evidence type="ECO:0000256" key="6">
    <source>
        <dbReference type="SAM" id="Phobius"/>
    </source>
</evidence>
<evidence type="ECO:0000256" key="2">
    <source>
        <dbReference type="ARBA" id="ARBA00009765"/>
    </source>
</evidence>
<dbReference type="PANTHER" id="PTHR47891">
    <property type="entry name" value="TRANSPORTER-RELATED"/>
    <property type="match status" value="1"/>
</dbReference>
<dbReference type="Gene3D" id="3.30.460.20">
    <property type="entry name" value="CorA soluble domain-like"/>
    <property type="match status" value="1"/>
</dbReference>
<keyword evidence="3 6" id="KW-0812">Transmembrane</keyword>
<keyword evidence="4 6" id="KW-1133">Transmembrane helix</keyword>
<evidence type="ECO:0000313" key="8">
    <source>
        <dbReference type="Proteomes" id="UP000051236"/>
    </source>
</evidence>
<dbReference type="SUPFAM" id="SSF144083">
    <property type="entry name" value="Magnesium transport protein CorA, transmembrane region"/>
    <property type="match status" value="1"/>
</dbReference>
<feature type="transmembrane region" description="Helical" evidence="6">
    <location>
        <begin position="287"/>
        <end position="308"/>
    </location>
</feature>
<dbReference type="Pfam" id="PF01544">
    <property type="entry name" value="CorA"/>
    <property type="match status" value="1"/>
</dbReference>
<dbReference type="eggNOG" id="COG0598">
    <property type="taxonomic scope" value="Bacteria"/>
</dbReference>
<comment type="subcellular location">
    <subcellularLocation>
        <location evidence="1">Membrane</location>
        <topology evidence="1">Multi-pass membrane protein</topology>
    </subcellularLocation>
</comment>
<keyword evidence="8" id="KW-1185">Reference proteome</keyword>
<dbReference type="EMBL" id="AZGA01000084">
    <property type="protein sequence ID" value="KRM31127.1"/>
    <property type="molecule type" value="Genomic_DNA"/>
</dbReference>
<keyword evidence="5 6" id="KW-0472">Membrane</keyword>
<reference evidence="7 8" key="1">
    <citation type="journal article" date="2015" name="Genome Announc.">
        <title>Expanding the biotechnology potential of lactobacilli through comparative genomics of 213 strains and associated genera.</title>
        <authorList>
            <person name="Sun Z."/>
            <person name="Harris H.M."/>
            <person name="McCann A."/>
            <person name="Guo C."/>
            <person name="Argimon S."/>
            <person name="Zhang W."/>
            <person name="Yang X."/>
            <person name="Jeffery I.B."/>
            <person name="Cooney J.C."/>
            <person name="Kagawa T.F."/>
            <person name="Liu W."/>
            <person name="Song Y."/>
            <person name="Salvetti E."/>
            <person name="Wrobel A."/>
            <person name="Rasinkangas P."/>
            <person name="Parkhill J."/>
            <person name="Rea M.C."/>
            <person name="O'Sullivan O."/>
            <person name="Ritari J."/>
            <person name="Douillard F.P."/>
            <person name="Paul Ross R."/>
            <person name="Yang R."/>
            <person name="Briner A.E."/>
            <person name="Felis G.E."/>
            <person name="de Vos W.M."/>
            <person name="Barrangou R."/>
            <person name="Klaenhammer T.R."/>
            <person name="Caufield P.W."/>
            <person name="Cui Y."/>
            <person name="Zhang H."/>
            <person name="O'Toole P.W."/>
        </authorList>
    </citation>
    <scope>NUCLEOTIDE SEQUENCE [LARGE SCALE GENOMIC DNA]</scope>
    <source>
        <strain evidence="7 8">DSM 18527</strain>
    </source>
</reference>
<feature type="transmembrane region" description="Helical" evidence="6">
    <location>
        <begin position="256"/>
        <end position="275"/>
    </location>
</feature>
<evidence type="ECO:0000256" key="3">
    <source>
        <dbReference type="ARBA" id="ARBA00022692"/>
    </source>
</evidence>